<name>A0A0L6JIK9_9FIRM</name>
<dbReference type="Proteomes" id="UP000036923">
    <property type="component" value="Unassembled WGS sequence"/>
</dbReference>
<keyword evidence="2" id="KW-1185">Reference proteome</keyword>
<sequence length="107" mass="12017">MKDINGVSQNILYIAHLDKNETYTAKVYVYFAGDEKYERSTYTINIKCYDYGPTGAPTFFPGSTTPTLTPVVTPKHSYMGSKQIKAAQIEKINSMIVGVAEYKKTFI</sequence>
<gene>
    <name evidence="1" type="ORF">Bccel_0793</name>
</gene>
<evidence type="ECO:0000313" key="1">
    <source>
        <dbReference type="EMBL" id="KNY25533.1"/>
    </source>
</evidence>
<dbReference type="AlphaFoldDB" id="A0A0L6JIK9"/>
<dbReference type="EMBL" id="LGTC01000001">
    <property type="protein sequence ID" value="KNY25533.1"/>
    <property type="molecule type" value="Genomic_DNA"/>
</dbReference>
<proteinExistence type="predicted"/>
<protein>
    <submittedName>
        <fullName evidence="1">Uncharacterized protein</fullName>
    </submittedName>
</protein>
<dbReference type="RefSeq" id="WP_036941108.1">
    <property type="nucleotide sequence ID" value="NZ_JQKC01000014.1"/>
</dbReference>
<reference evidence="2" key="1">
    <citation type="submission" date="2015-07" db="EMBL/GenBank/DDBJ databases">
        <title>Near-Complete Genome Sequence of the Cellulolytic Bacterium Bacteroides (Pseudobacteroides) cellulosolvens ATCC 35603.</title>
        <authorList>
            <person name="Dassa B."/>
            <person name="Utturkar S.M."/>
            <person name="Klingeman D.M."/>
            <person name="Hurt R.A."/>
            <person name="Keller M."/>
            <person name="Xu J."/>
            <person name="Reddy Y.H.K."/>
            <person name="Borovok I."/>
            <person name="Grinberg I.R."/>
            <person name="Lamed R."/>
            <person name="Zhivin O."/>
            <person name="Bayer E.A."/>
            <person name="Brown S.D."/>
        </authorList>
    </citation>
    <scope>NUCLEOTIDE SEQUENCE [LARGE SCALE GENOMIC DNA]</scope>
    <source>
        <strain evidence="2">DSM 2933</strain>
    </source>
</reference>
<organism evidence="1 2">
    <name type="scientific">Pseudobacteroides cellulosolvens ATCC 35603 = DSM 2933</name>
    <dbReference type="NCBI Taxonomy" id="398512"/>
    <lineage>
        <taxon>Bacteria</taxon>
        <taxon>Bacillati</taxon>
        <taxon>Bacillota</taxon>
        <taxon>Clostridia</taxon>
        <taxon>Eubacteriales</taxon>
        <taxon>Oscillospiraceae</taxon>
        <taxon>Pseudobacteroides</taxon>
    </lineage>
</organism>
<accession>A0A0L6JIK9</accession>
<evidence type="ECO:0000313" key="2">
    <source>
        <dbReference type="Proteomes" id="UP000036923"/>
    </source>
</evidence>
<comment type="caution">
    <text evidence="1">The sequence shown here is derived from an EMBL/GenBank/DDBJ whole genome shotgun (WGS) entry which is preliminary data.</text>
</comment>